<reference evidence="3" key="1">
    <citation type="submission" date="2016-05" db="EMBL/GenBank/DDBJ databases">
        <authorList>
            <person name="Liu B."/>
            <person name="Wang J."/>
            <person name="Zhu Y."/>
            <person name="Liu G."/>
            <person name="Chen Q."/>
            <person name="Chen Z."/>
            <person name="Lan J."/>
            <person name="Che J."/>
            <person name="Ge C."/>
            <person name="Shi H."/>
            <person name="Pan Z."/>
            <person name="Liu X."/>
        </authorList>
    </citation>
    <scope>NUCLEOTIDE SEQUENCE [LARGE SCALE GENOMIC DNA]</scope>
    <source>
        <strain evidence="3">FJAT-27215</strain>
    </source>
</reference>
<dbReference type="PANTHER" id="PTHR30050">
    <property type="entry name" value="CHROMOSOMAL REPLICATION INITIATOR PROTEIN DNAA"/>
    <property type="match status" value="1"/>
</dbReference>
<evidence type="ECO:0000313" key="3">
    <source>
        <dbReference type="Proteomes" id="UP000092578"/>
    </source>
</evidence>
<dbReference type="InterPro" id="IPR027417">
    <property type="entry name" value="P-loop_NTPase"/>
</dbReference>
<sequence length="259" mass="29953">MISEECPYRQCDGTGLIWIKDHEKNYEFMKKCKCREIKVLERKLSAAQMPDEFKSITIQSFNINIYEQDESKKRAAKAKRIAGNFVKNFDLMKEKGKGLYLYSSIKGSGKTRLAASILNALLKTQDSKENPLSIYYSPTADLIGEIKKTFSEESSIRSSDIIDSVKKVDVLILDDIGVEKVTDWVEETFTRILDFRLQHQKITIFTSNLSIDELDYKYPQGRISSRIEKMTYPVHMPEEKIRSKLAKQENENLLDLLLE</sequence>
<protein>
    <recommendedName>
        <fullName evidence="1">IstB-like ATP-binding domain-containing protein</fullName>
    </recommendedName>
</protein>
<proteinExistence type="predicted"/>
<feature type="domain" description="IstB-like ATP-binding" evidence="1">
    <location>
        <begin position="106"/>
        <end position="216"/>
    </location>
</feature>
<name>A0A1B9AN16_9BACI</name>
<dbReference type="SUPFAM" id="SSF52540">
    <property type="entry name" value="P-loop containing nucleoside triphosphate hydrolases"/>
    <property type="match status" value="1"/>
</dbReference>
<dbReference type="PANTHER" id="PTHR30050:SF8">
    <property type="entry name" value="PRIMOSOMAL PROTEIN DNAI"/>
    <property type="match status" value="1"/>
</dbReference>
<dbReference type="AlphaFoldDB" id="A0A1B9AN16"/>
<dbReference type="GO" id="GO:0005524">
    <property type="term" value="F:ATP binding"/>
    <property type="evidence" value="ECO:0007669"/>
    <property type="project" value="InterPro"/>
</dbReference>
<gene>
    <name evidence="2" type="ORF">A8F95_11290</name>
</gene>
<evidence type="ECO:0000313" key="2">
    <source>
        <dbReference type="EMBL" id="OCA85250.1"/>
    </source>
</evidence>
<keyword evidence="3" id="KW-1185">Reference proteome</keyword>
<dbReference type="GO" id="GO:0006260">
    <property type="term" value="P:DNA replication"/>
    <property type="evidence" value="ECO:0007669"/>
    <property type="project" value="TreeGrafter"/>
</dbReference>
<dbReference type="Proteomes" id="UP000092578">
    <property type="component" value="Unassembled WGS sequence"/>
</dbReference>
<accession>A0A1B9AN16</accession>
<evidence type="ECO:0000259" key="1">
    <source>
        <dbReference type="Pfam" id="PF01695"/>
    </source>
</evidence>
<dbReference type="Gene3D" id="3.40.50.300">
    <property type="entry name" value="P-loop containing nucleotide triphosphate hydrolases"/>
    <property type="match status" value="1"/>
</dbReference>
<dbReference type="InterPro" id="IPR002611">
    <property type="entry name" value="IstB_ATP-bd"/>
</dbReference>
<organism evidence="2 3">
    <name type="scientific">Pseudobacillus wudalianchiensis</name>
    <dbReference type="NCBI Taxonomy" id="1743143"/>
    <lineage>
        <taxon>Bacteria</taxon>
        <taxon>Bacillati</taxon>
        <taxon>Bacillota</taxon>
        <taxon>Bacilli</taxon>
        <taxon>Bacillales</taxon>
        <taxon>Bacillaceae</taxon>
        <taxon>Pseudobacillus</taxon>
    </lineage>
</organism>
<comment type="caution">
    <text evidence="2">The sequence shown here is derived from an EMBL/GenBank/DDBJ whole genome shotgun (WGS) entry which is preliminary data.</text>
</comment>
<dbReference type="Pfam" id="PF01695">
    <property type="entry name" value="IstB_IS21"/>
    <property type="match status" value="1"/>
</dbReference>
<dbReference type="EMBL" id="MAYT01000027">
    <property type="protein sequence ID" value="OCA85250.1"/>
    <property type="molecule type" value="Genomic_DNA"/>
</dbReference>